<evidence type="ECO:0000256" key="4">
    <source>
        <dbReference type="ARBA" id="ARBA00023319"/>
    </source>
</evidence>
<dbReference type="GO" id="GO:0002250">
    <property type="term" value="P:adaptive immune response"/>
    <property type="evidence" value="ECO:0007669"/>
    <property type="project" value="UniProtKB-KW"/>
</dbReference>
<keyword evidence="3" id="KW-0675">Receptor</keyword>
<sequence length="180" mass="20713">MVYSGEKVSFTFANMLSVTHLFLMIFLVFRETSGDSVNQTEVPVILSEEVTMILNCTYQTTYSDFYVFWYIQYLNQAPQFLLKGSTANLRGEHQGFQATVVKSDRTFHLQKRSVQTSDSAVYYCALRDTVRRAAGGAEHKPKGRRRAEVSSLRSENYICFLGRVDFRVFLENEPKLRTNS</sequence>
<keyword evidence="1" id="KW-0732">Signal</keyword>
<keyword evidence="6" id="KW-0812">Transmembrane</keyword>
<keyword evidence="6" id="KW-0472">Membrane</keyword>
<evidence type="ECO:0000256" key="3">
    <source>
        <dbReference type="ARBA" id="ARBA00023170"/>
    </source>
</evidence>
<dbReference type="Pfam" id="PF07686">
    <property type="entry name" value="V-set"/>
    <property type="match status" value="1"/>
</dbReference>
<dbReference type="PANTHER" id="PTHR19367">
    <property type="entry name" value="T-CELL RECEPTOR ALPHA CHAIN V REGION"/>
    <property type="match status" value="1"/>
</dbReference>
<dbReference type="PROSITE" id="PS50835">
    <property type="entry name" value="IG_LIKE"/>
    <property type="match status" value="1"/>
</dbReference>
<evidence type="ECO:0000256" key="2">
    <source>
        <dbReference type="ARBA" id="ARBA00023130"/>
    </source>
</evidence>
<keyword evidence="4" id="KW-0393">Immunoglobulin domain</keyword>
<accession>A0A8D1JSL0</accession>
<proteinExistence type="predicted"/>
<name>A0A8D1JSL0_PIG</name>
<evidence type="ECO:0000256" key="6">
    <source>
        <dbReference type="SAM" id="Phobius"/>
    </source>
</evidence>
<dbReference type="AlphaFoldDB" id="A0A8D1JSL0"/>
<dbReference type="SUPFAM" id="SSF48726">
    <property type="entry name" value="Immunoglobulin"/>
    <property type="match status" value="1"/>
</dbReference>
<feature type="domain" description="Ig-like" evidence="7">
    <location>
        <begin position="47"/>
        <end position="150"/>
    </location>
</feature>
<reference evidence="8" key="1">
    <citation type="submission" date="2025-08" db="UniProtKB">
        <authorList>
            <consortium name="Ensembl"/>
        </authorList>
    </citation>
    <scope>IDENTIFICATION</scope>
</reference>
<dbReference type="PANTHER" id="PTHR19367:SF42">
    <property type="entry name" value="T CELL RECEPTOR ALPHA VARIABLE 18"/>
    <property type="match status" value="1"/>
</dbReference>
<keyword evidence="6" id="KW-1133">Transmembrane helix</keyword>
<keyword evidence="2" id="KW-1064">Adaptive immunity</keyword>
<dbReference type="InterPro" id="IPR051287">
    <property type="entry name" value="TCR_variable_region"/>
</dbReference>
<dbReference type="Ensembl" id="ENSSSCT00050010043.1">
    <property type="protein sequence ID" value="ENSSSCP00050004324.1"/>
    <property type="gene ID" value="ENSSSCG00050007352.1"/>
</dbReference>
<dbReference type="Gene3D" id="2.60.40.10">
    <property type="entry name" value="Immunoglobulins"/>
    <property type="match status" value="1"/>
</dbReference>
<evidence type="ECO:0000256" key="5">
    <source>
        <dbReference type="ARBA" id="ARBA00043266"/>
    </source>
</evidence>
<organism evidence="8 9">
    <name type="scientific">Sus scrofa</name>
    <name type="common">Pig</name>
    <dbReference type="NCBI Taxonomy" id="9823"/>
    <lineage>
        <taxon>Eukaryota</taxon>
        <taxon>Metazoa</taxon>
        <taxon>Chordata</taxon>
        <taxon>Craniata</taxon>
        <taxon>Vertebrata</taxon>
        <taxon>Euteleostomi</taxon>
        <taxon>Mammalia</taxon>
        <taxon>Eutheria</taxon>
        <taxon>Laurasiatheria</taxon>
        <taxon>Artiodactyla</taxon>
        <taxon>Suina</taxon>
        <taxon>Suidae</taxon>
        <taxon>Sus</taxon>
    </lineage>
</organism>
<dbReference type="SMART" id="SM00406">
    <property type="entry name" value="IGv"/>
    <property type="match status" value="1"/>
</dbReference>
<dbReference type="InterPro" id="IPR007110">
    <property type="entry name" value="Ig-like_dom"/>
</dbReference>
<evidence type="ECO:0000259" key="7">
    <source>
        <dbReference type="PROSITE" id="PS50835"/>
    </source>
</evidence>
<evidence type="ECO:0000256" key="1">
    <source>
        <dbReference type="ARBA" id="ARBA00022729"/>
    </source>
</evidence>
<dbReference type="InterPro" id="IPR036179">
    <property type="entry name" value="Ig-like_dom_sf"/>
</dbReference>
<keyword evidence="5" id="KW-0391">Immunity</keyword>
<dbReference type="GO" id="GO:0042101">
    <property type="term" value="C:T cell receptor complex"/>
    <property type="evidence" value="ECO:0007669"/>
    <property type="project" value="UniProtKB-KW"/>
</dbReference>
<evidence type="ECO:0000313" key="9">
    <source>
        <dbReference type="Proteomes" id="UP000694571"/>
    </source>
</evidence>
<protein>
    <recommendedName>
        <fullName evidence="7">Ig-like domain-containing protein</fullName>
    </recommendedName>
</protein>
<dbReference type="InterPro" id="IPR013783">
    <property type="entry name" value="Ig-like_fold"/>
</dbReference>
<keyword evidence="5" id="KW-1279">T cell receptor</keyword>
<evidence type="ECO:0000313" key="8">
    <source>
        <dbReference type="Ensembl" id="ENSSSCP00050004324.1"/>
    </source>
</evidence>
<dbReference type="InterPro" id="IPR013106">
    <property type="entry name" value="Ig_V-set"/>
</dbReference>
<feature type="transmembrane region" description="Helical" evidence="6">
    <location>
        <begin position="12"/>
        <end position="29"/>
    </location>
</feature>
<dbReference type="Proteomes" id="UP000694571">
    <property type="component" value="Unplaced"/>
</dbReference>